<keyword evidence="13" id="KW-0158">Chromosome</keyword>
<reference evidence="25 26" key="1">
    <citation type="journal article" date="2021" name="DNA Res.">
        <title>Genome analysis of Candida subhashii reveals its hybrid nature and dual mitochondrial genome conformations.</title>
        <authorList>
            <person name="Mixao V."/>
            <person name="Hegedusova E."/>
            <person name="Saus E."/>
            <person name="Pryszcz L.P."/>
            <person name="Cillingova A."/>
            <person name="Nosek J."/>
            <person name="Gabaldon T."/>
        </authorList>
    </citation>
    <scope>NUCLEOTIDE SEQUENCE [LARGE SCALE GENOMIC DNA]</scope>
    <source>
        <strain evidence="25 26">CBS 10753</strain>
    </source>
</reference>
<dbReference type="SMART" id="SM00146">
    <property type="entry name" value="PI3Kc"/>
    <property type="match status" value="1"/>
</dbReference>
<dbReference type="GO" id="GO:0000781">
    <property type="term" value="C:chromosome, telomeric region"/>
    <property type="evidence" value="ECO:0007669"/>
    <property type="project" value="UniProtKB-SubCell"/>
</dbReference>
<comment type="subcellular location">
    <subcellularLocation>
        <location evidence="2">Chromosome</location>
        <location evidence="2">Telomere</location>
    </subcellularLocation>
    <subcellularLocation>
        <location evidence="1">Nucleus</location>
    </subcellularLocation>
</comment>
<evidence type="ECO:0000256" key="6">
    <source>
        <dbReference type="ARBA" id="ARBA00020288"/>
    </source>
</evidence>
<dbReference type="OrthoDB" id="381190at2759"/>
<evidence type="ECO:0000256" key="21">
    <source>
        <dbReference type="SAM" id="Coils"/>
    </source>
</evidence>
<evidence type="ECO:0000256" key="4">
    <source>
        <dbReference type="ARBA" id="ARBA00012513"/>
    </source>
</evidence>
<keyword evidence="21" id="KW-0175">Coiled coil</keyword>
<evidence type="ECO:0000256" key="1">
    <source>
        <dbReference type="ARBA" id="ARBA00004123"/>
    </source>
</evidence>
<dbReference type="RefSeq" id="XP_049264122.1">
    <property type="nucleotide sequence ID" value="XM_049406344.1"/>
</dbReference>
<dbReference type="InterPro" id="IPR003152">
    <property type="entry name" value="FATC_dom"/>
</dbReference>
<evidence type="ECO:0000256" key="10">
    <source>
        <dbReference type="ARBA" id="ARBA00022763"/>
    </source>
</evidence>
<comment type="catalytic activity">
    <reaction evidence="19">
        <text>L-threonyl-[protein] + ATP = O-phospho-L-threonyl-[protein] + ADP + H(+)</text>
        <dbReference type="Rhea" id="RHEA:46608"/>
        <dbReference type="Rhea" id="RHEA-COMP:11060"/>
        <dbReference type="Rhea" id="RHEA-COMP:11605"/>
        <dbReference type="ChEBI" id="CHEBI:15378"/>
        <dbReference type="ChEBI" id="CHEBI:30013"/>
        <dbReference type="ChEBI" id="CHEBI:30616"/>
        <dbReference type="ChEBI" id="CHEBI:61977"/>
        <dbReference type="ChEBI" id="CHEBI:456216"/>
        <dbReference type="EC" id="2.7.11.1"/>
    </reaction>
</comment>
<dbReference type="GO" id="GO:0005524">
    <property type="term" value="F:ATP binding"/>
    <property type="evidence" value="ECO:0007669"/>
    <property type="project" value="UniProtKB-KW"/>
</dbReference>
<dbReference type="PANTHER" id="PTHR37079:SF4">
    <property type="entry name" value="SERINE_THREONINE-PROTEIN KINASE ATM"/>
    <property type="match status" value="1"/>
</dbReference>
<feature type="domain" description="FATC" evidence="24">
    <location>
        <begin position="2631"/>
        <end position="2663"/>
    </location>
</feature>
<evidence type="ECO:0000256" key="8">
    <source>
        <dbReference type="ARBA" id="ARBA00022679"/>
    </source>
</evidence>
<feature type="coiled-coil region" evidence="21">
    <location>
        <begin position="2045"/>
        <end position="2072"/>
    </location>
</feature>
<feature type="domain" description="PI3K/PI4K catalytic" evidence="22">
    <location>
        <begin position="2320"/>
        <end position="2629"/>
    </location>
</feature>
<evidence type="ECO:0000256" key="12">
    <source>
        <dbReference type="ARBA" id="ARBA00022840"/>
    </source>
</evidence>
<keyword evidence="11" id="KW-0418">Kinase</keyword>
<dbReference type="Pfam" id="PF00454">
    <property type="entry name" value="PI3_PI4_kinase"/>
    <property type="match status" value="1"/>
</dbReference>
<dbReference type="PROSITE" id="PS51189">
    <property type="entry name" value="FAT"/>
    <property type="match status" value="1"/>
</dbReference>
<organism evidence="25 26">
    <name type="scientific">[Candida] subhashii</name>
    <dbReference type="NCBI Taxonomy" id="561895"/>
    <lineage>
        <taxon>Eukaryota</taxon>
        <taxon>Fungi</taxon>
        <taxon>Dikarya</taxon>
        <taxon>Ascomycota</taxon>
        <taxon>Saccharomycotina</taxon>
        <taxon>Pichiomycetes</taxon>
        <taxon>Debaryomycetaceae</taxon>
        <taxon>Spathaspora</taxon>
    </lineage>
</organism>
<keyword evidence="14" id="KW-0539">Nucleus</keyword>
<dbReference type="CDD" id="cd05171">
    <property type="entry name" value="PIKKc_ATM"/>
    <property type="match status" value="1"/>
</dbReference>
<comment type="similarity">
    <text evidence="3">Belongs to the PI3/PI4-kinase family. ATM subfamily.</text>
</comment>
<comment type="caution">
    <text evidence="25">The sequence shown here is derived from an EMBL/GenBank/DDBJ whole genome shotgun (WGS) entry which is preliminary data.</text>
</comment>
<evidence type="ECO:0000256" key="13">
    <source>
        <dbReference type="ARBA" id="ARBA00022895"/>
    </source>
</evidence>
<dbReference type="PROSITE" id="PS51190">
    <property type="entry name" value="FATC"/>
    <property type="match status" value="1"/>
</dbReference>
<keyword evidence="10" id="KW-0227">DNA damage</keyword>
<name>A0A8J5UXV6_9ASCO</name>
<dbReference type="InterPro" id="IPR018936">
    <property type="entry name" value="PI3/4_kinase_CS"/>
</dbReference>
<dbReference type="GO" id="GO:0004674">
    <property type="term" value="F:protein serine/threonine kinase activity"/>
    <property type="evidence" value="ECO:0007669"/>
    <property type="project" value="UniProtKB-KW"/>
</dbReference>
<dbReference type="PANTHER" id="PTHR37079">
    <property type="entry name" value="SERINE/THREONINE-PROTEIN KINASE ATM"/>
    <property type="match status" value="1"/>
</dbReference>
<dbReference type="EC" id="2.7.11.1" evidence="4"/>
<evidence type="ECO:0000256" key="19">
    <source>
        <dbReference type="ARBA" id="ARBA00047899"/>
    </source>
</evidence>
<evidence type="ECO:0000256" key="18">
    <source>
        <dbReference type="ARBA" id="ARBA00032467"/>
    </source>
</evidence>
<evidence type="ECO:0000256" key="3">
    <source>
        <dbReference type="ARBA" id="ARBA00010769"/>
    </source>
</evidence>
<evidence type="ECO:0000313" key="26">
    <source>
        <dbReference type="Proteomes" id="UP000694255"/>
    </source>
</evidence>
<keyword evidence="13" id="KW-0779">Telomere</keyword>
<dbReference type="GO" id="GO:0006281">
    <property type="term" value="P:DNA repair"/>
    <property type="evidence" value="ECO:0007669"/>
    <property type="project" value="InterPro"/>
</dbReference>
<protein>
    <recommendedName>
        <fullName evidence="5">Serine/threonine-protein kinase TEL1</fullName>
        <ecNumber evidence="4">2.7.11.1</ecNumber>
    </recommendedName>
    <alternativeName>
        <fullName evidence="15">ATM homolog</fullName>
    </alternativeName>
    <alternativeName>
        <fullName evidence="17 18">DNA-damage checkpoint kinase TEL1</fullName>
    </alternativeName>
    <alternativeName>
        <fullName evidence="6">Serine/threonine-protein kinase tel1</fullName>
    </alternativeName>
    <alternativeName>
        <fullName evidence="16">Telomere length regulation protein 1</fullName>
    </alternativeName>
</protein>
<keyword evidence="9" id="KW-0547">Nucleotide-binding</keyword>
<dbReference type="InterPro" id="IPR014009">
    <property type="entry name" value="PIK_FAT"/>
</dbReference>
<dbReference type="EMBL" id="JAGSYN010000114">
    <property type="protein sequence ID" value="KAG7663890.1"/>
    <property type="molecule type" value="Genomic_DNA"/>
</dbReference>
<evidence type="ECO:0000259" key="24">
    <source>
        <dbReference type="PROSITE" id="PS51190"/>
    </source>
</evidence>
<dbReference type="InterPro" id="IPR044107">
    <property type="entry name" value="PIKKc_ATM"/>
</dbReference>
<evidence type="ECO:0000259" key="23">
    <source>
        <dbReference type="PROSITE" id="PS51189"/>
    </source>
</evidence>
<dbReference type="GO" id="GO:0035556">
    <property type="term" value="P:intracellular signal transduction"/>
    <property type="evidence" value="ECO:0007669"/>
    <property type="project" value="UniProtKB-ARBA"/>
</dbReference>
<dbReference type="Pfam" id="PF02260">
    <property type="entry name" value="FATC"/>
    <property type="match status" value="1"/>
</dbReference>
<dbReference type="PROSITE" id="PS50290">
    <property type="entry name" value="PI3_4_KINASE_3"/>
    <property type="match status" value="1"/>
</dbReference>
<dbReference type="Proteomes" id="UP000694255">
    <property type="component" value="Unassembled WGS sequence"/>
</dbReference>
<comment type="catalytic activity">
    <reaction evidence="20">
        <text>L-seryl-[protein] + ATP = O-phospho-L-seryl-[protein] + ADP + H(+)</text>
        <dbReference type="Rhea" id="RHEA:17989"/>
        <dbReference type="Rhea" id="RHEA-COMP:9863"/>
        <dbReference type="Rhea" id="RHEA-COMP:11604"/>
        <dbReference type="ChEBI" id="CHEBI:15378"/>
        <dbReference type="ChEBI" id="CHEBI:29999"/>
        <dbReference type="ChEBI" id="CHEBI:30616"/>
        <dbReference type="ChEBI" id="CHEBI:83421"/>
        <dbReference type="ChEBI" id="CHEBI:456216"/>
        <dbReference type="EC" id="2.7.11.1"/>
    </reaction>
</comment>
<feature type="domain" description="FAT" evidence="23">
    <location>
        <begin position="1619"/>
        <end position="2215"/>
    </location>
</feature>
<evidence type="ECO:0000256" key="17">
    <source>
        <dbReference type="ARBA" id="ARBA00031460"/>
    </source>
</evidence>
<evidence type="ECO:0000313" key="25">
    <source>
        <dbReference type="EMBL" id="KAG7663890.1"/>
    </source>
</evidence>
<keyword evidence="8" id="KW-0808">Transferase</keyword>
<dbReference type="GeneID" id="73469379"/>
<dbReference type="InterPro" id="IPR000403">
    <property type="entry name" value="PI3/4_kinase_cat_dom"/>
</dbReference>
<keyword evidence="12" id="KW-0067">ATP-binding</keyword>
<accession>A0A8J5UXV6</accession>
<sequence length="2663" mass="305739">MSTINFKFINKLIKFGLRAMIFFYQTQWEKLQEQFLIFLNLPATHNLLHLHNLPKLIGGNRDILGDLMDSDDDEDTVKDDNNEKDDNRDEVLLYNVRVLIQYLITRSLNNDFELRPEQIGLLHNCDDDSNWFKLRSIYLKSQDYKPWLLLLGIAKLMESYFELKVILQQTSNDPNVSFASYSILGQHIPNKRQKLGIVGDSLIQSNSVLDFCNRLIHSKSSSDETQALGLKLMIFHFENSKLQRNSKLSKYKSQTSLSSDSKTESYENGETSLLDANQTTFDFMVSTRDDPAIDRNVVFKNILGTFDNNKLSFWSILTSRSMINDEIRSERTESIKSSYIAPILKLSLLLIKQKDTSPIACSLIFLILYHRSLTTKLNQLVDDSILTQLETLIDLSEINGPFNISHESFQFWYAMNKLAIEVNLSKKDLLSQRIQDWVFAKWEISFQNNSNSIDQLYYGFEDFIFWLSGNSFIYNSKDDCLGIYEGDLNEVLYFTKNYQELESFLFLSKMSNQSIHTHENGIKIQSIVRNNRLEVLLSRIIESFTAYNNENSTSRSSLQWLLMISKISEILRPLSLFNDSVKQIDYQFSIGMESLKQLSLSNEEAGQLVEVLNKEIPTFFKTAIVTRDSFISNFPYDELLDVLKAEYRNVPITPHRNNAFDGLEKEFAEVRESSTPPSSGTGNALITLLQSKYKPSRTLEALKFTSTIDKMMKVDKEKQFVHMIEYAESLTTENLLPAVSFIIDNVLIDEEIHNGYLIRLIRLIGERLLSDQEVERSEFVLVVVSRLLSKIVPTLSRSLDASFSKDCYDICGWLIQCGTKDLILTEASTIEYCKFLLEFLICNDEKEFSNNEIRSSLFDKFSKSTNNIKFHLCDAFIKLLQASPAAKQAMVYNELFQRFADPQQSVETGGTYAIFFTKLSEASSQILYSSIFNLLECSRFPFFIPYLEMCLDEFRDIMKLNNPHDLFKSMKFEILRCWWQYDAIHQFPFVLFGYTDLQSFYRFNYRELISVALSTKLTRKDAKPGAEFIEQLANIKHSDSKALVCESLSLIVPLAYTKEGIRNDIFEIILNYLGDSMKSEFTKKLSLITLEIIKFSDMSQESHLRDSFPGSDSARLLVSDAATSVIEKPGELSISFNASVELLRKLVSKYGSAEDNFWNVKRVYFLIRRVSIKFKYTSSEDQMILLLRKFKFILIMGGLDVLDLEISSLVVGIICPLLNRQRLVFDIVLILRYFKDLFHHKYDMDRSIPLVTKIMESLFAVEKPGQNLSELLDYLCYFTTNIDGNESLQKILECANDILSGKTIFIDSSVIEQCLEELSSESLEANIIIRLISRLFDHVDTFHHEGSKIKVVEALLRIERTELEKFSKSFKLWISEYLSVFYLSGGAREKISAFDMNEYSGIPVEEFDKEITYFNYAFKKLVEYTYSSDVEAASCAESVLGVLVGKFNVNKREILKYLSFNQLYNQYGNHLLEIDFHTCVLLNDRLDVDYLGDDLRDLVGNLENFLQSEIHIWTTRLYLAILQELAPFSSIAPLLSIFVINVHVFAKDLLPELVCFYLALKKESAEANVTAILSEFIKLNSSNRVTNRIFLRIVTLIRIGAKKGLQSFSTVLSNINLVSFYKLAAENKHFKTSMMLFEDSINLDNPKKALMDNYETLQFVYESIDDKDLLYGLPERIDLQYAISMASSLGSSEEQLEYNCGAFDTDVALEGDSRNSEIIKSMSANGFLGVSRLLQKTINLGTNNSEPYEWSWKLSKWDLPSTVSPRKENEVIYNTMKQIHDYPSRAKESCQSALLNILDQHAVVFRDNLSVKEFKSNGTSWLKTMAIIYSVSNIFSFEGDEVKDLLVPFKELTRWFEGSELDLTENILLARKAAFQLVSEQSLFSKLSAESLWIGALNELVRYNDITRVCKQQQKMISSTMLIDRICSTKFVNASEGIRRAVKGLSSYQTAQTLWSQGNTSVPVLILKELYNDGGISLDGMSVNKCLMQAMIVTWMCESREELASTIMDKYVLPTADMTSSTEDLEEQSKVFRLLAHFCELQCKSRTLVEQIDNLEKRIGSKQRELEEIKQHYGKTSVSEAEKRSTSKYYKRVKLQLQLEIKDLNLLTESRQILSNKAVEYYLRSISVNDYMEEDLDKFFALWLEQSNNEELNRRIQTEVLSLATHKFISWAAQLVSRLTSDTSEFQIILKELIFDMSLEHPHHVLYLLISLRKHGATAQEESNPVLIYKCKAAESIWDRLLNKNSSFVETTLLPIERFCDQCIQIAEFKIPRAKTLNISKLNVANYWMNELPPIPPPTITLKVDYTLKYDKMPVLSKIDTKLAIASSGLSLPKIATFILSDGSQHKILLKHGTDDLRQDSIMEQVFSKVNNIFSRDKESNKRNLRIRTYNAIPLGPRSGIIEFVPNSIALMDILKPYHEPRDQLSYDTARQMMKMCQTRDKSIRIHEYQKICSKVKPVLRLFFEETFLTPDSWFESRIRYTHGVGTTSIVGYILGLGDRHCNNILLDKHSGEPIHIDLGVAFDQGKNLPIPETVPFRLSRDIVDGFGVTGVEGVFKKSCEHTFRVLKKNKDHIISILDVLRWDPLYSWSLSPIRKKRLQQEETAVGMLPEEDGSEAGRAVSTVSDKLKAGGLSVEAAVRELVQEASSPHNLALIFSGWSPFY</sequence>
<proteinExistence type="inferred from homology"/>
<gene>
    <name evidence="25" type="ORF">J8A68_002578</name>
</gene>
<evidence type="ECO:0000256" key="16">
    <source>
        <dbReference type="ARBA" id="ARBA00030222"/>
    </source>
</evidence>
<evidence type="ECO:0000256" key="11">
    <source>
        <dbReference type="ARBA" id="ARBA00022777"/>
    </source>
</evidence>
<evidence type="ECO:0000256" key="20">
    <source>
        <dbReference type="ARBA" id="ARBA00048679"/>
    </source>
</evidence>
<evidence type="ECO:0000259" key="22">
    <source>
        <dbReference type="PROSITE" id="PS50290"/>
    </source>
</evidence>
<evidence type="ECO:0000256" key="15">
    <source>
        <dbReference type="ARBA" id="ARBA00030020"/>
    </source>
</evidence>
<dbReference type="InterPro" id="IPR038980">
    <property type="entry name" value="ATM_plant"/>
</dbReference>
<evidence type="ECO:0000256" key="9">
    <source>
        <dbReference type="ARBA" id="ARBA00022741"/>
    </source>
</evidence>
<evidence type="ECO:0000256" key="2">
    <source>
        <dbReference type="ARBA" id="ARBA00004574"/>
    </source>
</evidence>
<dbReference type="SMART" id="SM01343">
    <property type="entry name" value="FATC"/>
    <property type="match status" value="1"/>
</dbReference>
<evidence type="ECO:0000256" key="7">
    <source>
        <dbReference type="ARBA" id="ARBA00022527"/>
    </source>
</evidence>
<evidence type="ECO:0000256" key="14">
    <source>
        <dbReference type="ARBA" id="ARBA00023242"/>
    </source>
</evidence>
<keyword evidence="7" id="KW-0723">Serine/threonine-protein kinase</keyword>
<dbReference type="PROSITE" id="PS00915">
    <property type="entry name" value="PI3_4_KINASE_1"/>
    <property type="match status" value="1"/>
</dbReference>
<keyword evidence="26" id="KW-1185">Reference proteome</keyword>
<dbReference type="GO" id="GO:0005634">
    <property type="term" value="C:nucleus"/>
    <property type="evidence" value="ECO:0007669"/>
    <property type="project" value="UniProtKB-SubCell"/>
</dbReference>
<evidence type="ECO:0000256" key="5">
    <source>
        <dbReference type="ARBA" id="ARBA00014619"/>
    </source>
</evidence>